<evidence type="ECO:0000259" key="6">
    <source>
        <dbReference type="PROSITE" id="PS00631"/>
    </source>
</evidence>
<evidence type="ECO:0000256" key="5">
    <source>
        <dbReference type="ARBA" id="ARBA00023211"/>
    </source>
</evidence>
<keyword evidence="5" id="KW-0464">Manganese</keyword>
<comment type="similarity">
    <text evidence="1">Belongs to the peptidase M17 family.</text>
</comment>
<sequence length="459" mass="51409">MYISTKLQCFLYQQKSDSKPVYLIKKSNFSDWLCKQDSLTQNFVKLFESKKTVLAIPDNNGNIEKIVCIVTKDMYSLAALTSELPRGNYHIEYSEVGDLSLYYIGFALASYKFEKYKSKSQPINVKLFLPENYIHLLTTVEANYIVRDMITTPAEDMGPEDISNIIKNVAKEFGATIEEVVGEELKEQGYMGIYTVGKASHRPPRLVKLNWGNDNHPKISIVGKGVAFDTGGLDVKAAQFMLLMHKDMGGAANAIGLAYMIMKHNLPVRLTLSIPTVENAVDAKSYHPSDIIKMKNGTTVQVTNTDAEGRLILAEPLHEEATKNPEYLIDFSTLTGAARVAVGDKISAFFCNNDDVARDVYNYGEIEQDQTWRLPLADCYRKNLDTEFADISHCELSTFAGAVKAALFMEHFVGVESAPTWIHFDIMAWNVANSPGKPKGGEMMGVRTMFKMLEEKYSK</sequence>
<dbReference type="EMBL" id="CP076680">
    <property type="protein sequence ID" value="QWV00141.1"/>
    <property type="molecule type" value="Genomic_DNA"/>
</dbReference>
<protein>
    <submittedName>
        <fullName evidence="7">Leucyl aminopeptidase family protein</fullName>
    </submittedName>
</protein>
<dbReference type="RefSeq" id="WP_216692796.1">
    <property type="nucleotide sequence ID" value="NZ_CP076680.1"/>
</dbReference>
<feature type="domain" description="Cytosol aminopeptidase" evidence="6">
    <location>
        <begin position="304"/>
        <end position="311"/>
    </location>
</feature>
<gene>
    <name evidence="7" type="ORF">KQR59_04475</name>
</gene>
<evidence type="ECO:0000256" key="4">
    <source>
        <dbReference type="ARBA" id="ARBA00022801"/>
    </source>
</evidence>
<evidence type="ECO:0000256" key="3">
    <source>
        <dbReference type="ARBA" id="ARBA00022670"/>
    </source>
</evidence>
<dbReference type="Pfam" id="PF00883">
    <property type="entry name" value="Peptidase_M17"/>
    <property type="match status" value="1"/>
</dbReference>
<name>A0AAJ4TLQ1_9GAMM</name>
<reference evidence="7 8" key="1">
    <citation type="submission" date="2021-06" db="EMBL/GenBank/DDBJ databases">
        <title>Ulceroglandular infection and bacteremia caused by Francisella salimarina in an immunocompromised patient, France.</title>
        <authorList>
            <person name="Hennebique A."/>
            <person name="Caspar Y."/>
            <person name="Maurin M."/>
            <person name="Boisset S."/>
            <person name="Pelloux I."/>
            <person name="Gallego-Hernanz M.P."/>
            <person name="Burucoa C."/>
            <person name="Cazenave-Roblot F."/>
            <person name="Plouzeau C."/>
            <person name="Rammaert B."/>
        </authorList>
    </citation>
    <scope>NUCLEOTIDE SEQUENCE [LARGE SCALE GENOMIC DNA]</scope>
    <source>
        <strain evidence="7 8">CHUGA-F75</strain>
    </source>
</reference>
<keyword evidence="3" id="KW-0645">Protease</keyword>
<evidence type="ECO:0000313" key="8">
    <source>
        <dbReference type="Proteomes" id="UP000683421"/>
    </source>
</evidence>
<evidence type="ECO:0000256" key="2">
    <source>
        <dbReference type="ARBA" id="ARBA00022438"/>
    </source>
</evidence>
<keyword evidence="4" id="KW-0378">Hydrolase</keyword>
<dbReference type="GO" id="GO:0030145">
    <property type="term" value="F:manganese ion binding"/>
    <property type="evidence" value="ECO:0007669"/>
    <property type="project" value="InterPro"/>
</dbReference>
<proteinExistence type="inferred from homology"/>
<dbReference type="GO" id="GO:0070006">
    <property type="term" value="F:metalloaminopeptidase activity"/>
    <property type="evidence" value="ECO:0007669"/>
    <property type="project" value="InterPro"/>
</dbReference>
<accession>A0AAJ4TLQ1</accession>
<keyword evidence="2 7" id="KW-0031">Aminopeptidase</keyword>
<dbReference type="AlphaFoldDB" id="A0AAJ4TLQ1"/>
<dbReference type="PANTHER" id="PTHR11963">
    <property type="entry name" value="LEUCINE AMINOPEPTIDASE-RELATED"/>
    <property type="match status" value="1"/>
</dbReference>
<evidence type="ECO:0000313" key="7">
    <source>
        <dbReference type="EMBL" id="QWV00141.1"/>
    </source>
</evidence>
<dbReference type="PANTHER" id="PTHR11963:SF20">
    <property type="entry name" value="PEPTIDASE B"/>
    <property type="match status" value="1"/>
</dbReference>
<evidence type="ECO:0000256" key="1">
    <source>
        <dbReference type="ARBA" id="ARBA00009528"/>
    </source>
</evidence>
<dbReference type="InterPro" id="IPR048816">
    <property type="entry name" value="Peptidase_M17_N_1"/>
</dbReference>
<dbReference type="GO" id="GO:0005737">
    <property type="term" value="C:cytoplasm"/>
    <property type="evidence" value="ECO:0007669"/>
    <property type="project" value="InterPro"/>
</dbReference>
<dbReference type="Proteomes" id="UP000683421">
    <property type="component" value="Chromosome"/>
</dbReference>
<dbReference type="InterPro" id="IPR000819">
    <property type="entry name" value="Peptidase_M17_C"/>
</dbReference>
<dbReference type="PROSITE" id="PS00631">
    <property type="entry name" value="CYTOSOL_AP"/>
    <property type="match status" value="1"/>
</dbReference>
<dbReference type="Pfam" id="PF21337">
    <property type="entry name" value="Peptidase_M17_N_1"/>
    <property type="match status" value="1"/>
</dbReference>
<dbReference type="KEGG" id="fsr:KQR59_04475"/>
<organism evidence="7 8">
    <name type="scientific">Francisella salimarina</name>
    <dbReference type="NCBI Taxonomy" id="2599927"/>
    <lineage>
        <taxon>Bacteria</taxon>
        <taxon>Pseudomonadati</taxon>
        <taxon>Pseudomonadota</taxon>
        <taxon>Gammaproteobacteria</taxon>
        <taxon>Thiotrichales</taxon>
        <taxon>Francisellaceae</taxon>
        <taxon>Francisella</taxon>
    </lineage>
</organism>
<dbReference type="CDD" id="cd00433">
    <property type="entry name" value="Peptidase_M17"/>
    <property type="match status" value="1"/>
</dbReference>
<keyword evidence="8" id="KW-1185">Reference proteome</keyword>
<dbReference type="InterPro" id="IPR011356">
    <property type="entry name" value="Leucine_aapep/pepB"/>
</dbReference>
<dbReference type="GO" id="GO:0006508">
    <property type="term" value="P:proteolysis"/>
    <property type="evidence" value="ECO:0007669"/>
    <property type="project" value="UniProtKB-KW"/>
</dbReference>